<protein>
    <submittedName>
        <fullName evidence="2">Uncharacterized protein</fullName>
    </submittedName>
</protein>
<keyword evidence="3" id="KW-1185">Reference proteome</keyword>
<feature type="region of interest" description="Disordered" evidence="1">
    <location>
        <begin position="12"/>
        <end position="86"/>
    </location>
</feature>
<accession>A0A6G1EWM2</accession>
<dbReference type="AlphaFoldDB" id="A0A6G1EWM2"/>
<evidence type="ECO:0000313" key="2">
    <source>
        <dbReference type="EMBL" id="KAF0929027.1"/>
    </source>
</evidence>
<feature type="compositionally biased region" description="Acidic residues" evidence="1">
    <location>
        <begin position="53"/>
        <end position="65"/>
    </location>
</feature>
<dbReference type="Proteomes" id="UP000479710">
    <property type="component" value="Unassembled WGS sequence"/>
</dbReference>
<feature type="compositionally biased region" description="Low complexity" evidence="1">
    <location>
        <begin position="15"/>
        <end position="30"/>
    </location>
</feature>
<evidence type="ECO:0000256" key="1">
    <source>
        <dbReference type="SAM" id="MobiDB-lite"/>
    </source>
</evidence>
<sequence>MVVELALDDKEVHGLDLSSDYSLPLPLPDLGNEGWDTDDERFFGDGLLPPPGSDEEEPEEEEEEAPSARRRTAETRLPTRPRGTEVAANTLEATGREGAEASVAEAAIGAEEEAGAEDTEDNTVEVVAEADEEEAGVVICLREVSHM</sequence>
<name>A0A6G1EWM2_9ORYZ</name>
<comment type="caution">
    <text evidence="2">The sequence shown here is derived from an EMBL/GenBank/DDBJ whole genome shotgun (WGS) entry which is preliminary data.</text>
</comment>
<dbReference type="EMBL" id="SPHZ02000002">
    <property type="protein sequence ID" value="KAF0929027.1"/>
    <property type="molecule type" value="Genomic_DNA"/>
</dbReference>
<reference evidence="2 3" key="1">
    <citation type="submission" date="2019-11" db="EMBL/GenBank/DDBJ databases">
        <title>Whole genome sequence of Oryza granulata.</title>
        <authorList>
            <person name="Li W."/>
        </authorList>
    </citation>
    <scope>NUCLEOTIDE SEQUENCE [LARGE SCALE GENOMIC DNA]</scope>
    <source>
        <strain evidence="3">cv. Menghai</strain>
        <tissue evidence="2">Leaf</tissue>
    </source>
</reference>
<evidence type="ECO:0000313" key="3">
    <source>
        <dbReference type="Proteomes" id="UP000479710"/>
    </source>
</evidence>
<proteinExistence type="predicted"/>
<gene>
    <name evidence="2" type="ORF">E2562_011111</name>
</gene>
<organism evidence="2 3">
    <name type="scientific">Oryza meyeriana var. granulata</name>
    <dbReference type="NCBI Taxonomy" id="110450"/>
    <lineage>
        <taxon>Eukaryota</taxon>
        <taxon>Viridiplantae</taxon>
        <taxon>Streptophyta</taxon>
        <taxon>Embryophyta</taxon>
        <taxon>Tracheophyta</taxon>
        <taxon>Spermatophyta</taxon>
        <taxon>Magnoliopsida</taxon>
        <taxon>Liliopsida</taxon>
        <taxon>Poales</taxon>
        <taxon>Poaceae</taxon>
        <taxon>BOP clade</taxon>
        <taxon>Oryzoideae</taxon>
        <taxon>Oryzeae</taxon>
        <taxon>Oryzinae</taxon>
        <taxon>Oryza</taxon>
        <taxon>Oryza meyeriana</taxon>
    </lineage>
</organism>